<keyword evidence="1" id="KW-0812">Transmembrane</keyword>
<dbReference type="EMBL" id="WWCX01000012">
    <property type="protein sequence ID" value="MYM94232.1"/>
    <property type="molecule type" value="Genomic_DNA"/>
</dbReference>
<dbReference type="RefSeq" id="WP_161083423.1">
    <property type="nucleotide sequence ID" value="NZ_WWCX01000012.1"/>
</dbReference>
<accession>A0A845GLC9</accession>
<comment type="caution">
    <text evidence="2">The sequence shown here is derived from an EMBL/GenBank/DDBJ whole genome shotgun (WGS) entry which is preliminary data.</text>
</comment>
<proteinExistence type="predicted"/>
<evidence type="ECO:0000313" key="3">
    <source>
        <dbReference type="Proteomes" id="UP000447355"/>
    </source>
</evidence>
<keyword evidence="1" id="KW-0472">Membrane</keyword>
<dbReference type="AlphaFoldDB" id="A0A845GLC9"/>
<evidence type="ECO:0000256" key="1">
    <source>
        <dbReference type="SAM" id="Phobius"/>
    </source>
</evidence>
<sequence>MDNERFAALEAHYNAILPTLATKADIEALRAEMHKMSADTHKWMVASLIGLFIGFGGLGITLSQILKPQVQPATVQAAAPPAQPIVIYLSPPSPK</sequence>
<organism evidence="2 3">
    <name type="scientific">Duganella vulcania</name>
    <dbReference type="NCBI Taxonomy" id="2692166"/>
    <lineage>
        <taxon>Bacteria</taxon>
        <taxon>Pseudomonadati</taxon>
        <taxon>Pseudomonadota</taxon>
        <taxon>Betaproteobacteria</taxon>
        <taxon>Burkholderiales</taxon>
        <taxon>Oxalobacteraceae</taxon>
        <taxon>Telluria group</taxon>
        <taxon>Duganella</taxon>
    </lineage>
</organism>
<reference evidence="2" key="1">
    <citation type="submission" date="2019-12" db="EMBL/GenBank/DDBJ databases">
        <title>Novel species isolated from a subtropical stream in China.</title>
        <authorList>
            <person name="Lu H."/>
        </authorList>
    </citation>
    <scope>NUCLEOTIDE SEQUENCE [LARGE SCALE GENOMIC DNA]</scope>
    <source>
        <strain evidence="2">FT81W</strain>
    </source>
</reference>
<protein>
    <submittedName>
        <fullName evidence="2">Uncharacterized protein</fullName>
    </submittedName>
</protein>
<keyword evidence="1" id="KW-1133">Transmembrane helix</keyword>
<evidence type="ECO:0000313" key="2">
    <source>
        <dbReference type="EMBL" id="MYM94232.1"/>
    </source>
</evidence>
<dbReference type="Proteomes" id="UP000447355">
    <property type="component" value="Unassembled WGS sequence"/>
</dbReference>
<gene>
    <name evidence="2" type="ORF">GTP90_10225</name>
</gene>
<name>A0A845GLC9_9BURK</name>
<feature type="transmembrane region" description="Helical" evidence="1">
    <location>
        <begin position="43"/>
        <end position="66"/>
    </location>
</feature>